<evidence type="ECO:0000313" key="3">
    <source>
        <dbReference type="Proteomes" id="UP000295662"/>
    </source>
</evidence>
<protein>
    <submittedName>
        <fullName evidence="2">Uncharacterized protein</fullName>
    </submittedName>
</protein>
<feature type="compositionally biased region" description="Polar residues" evidence="1">
    <location>
        <begin position="189"/>
        <end position="215"/>
    </location>
</feature>
<name>A0A4V3FEB2_9BACT</name>
<dbReference type="Proteomes" id="UP000295662">
    <property type="component" value="Unassembled WGS sequence"/>
</dbReference>
<evidence type="ECO:0000256" key="1">
    <source>
        <dbReference type="SAM" id="MobiDB-lite"/>
    </source>
</evidence>
<accession>A0A4V3FEB2</accession>
<gene>
    <name evidence="2" type="ORF">EI77_04254</name>
</gene>
<evidence type="ECO:0000313" key="2">
    <source>
        <dbReference type="EMBL" id="TDU64070.1"/>
    </source>
</evidence>
<sequence length="583" mass="64761">MMREMRNTSFSNRAFEQGEASEAMARRRDPRIVIPSRMRDGAGQGLSDRLKPGLQNRTTPAHQPPSPDLAALPNGALDSLPWPGQPQNSPPAWMLEEDPPQTAEPKQPPAASAYEQEWNTLRPEVQNPWHSMDEGERKMFSPAVGPEQEPAIGAEVMQREMEMPAKSGFQVAPEPVSVSEPNVRPQADTGMTGTSQPQQVDPNRPASSARTNFSGESPEPGPAPQSEGGLNTLHLIPGYDPEPGFNQTDSKSKKGPNWKWGQPNPLVTIKKSSPTGYAIVDKINKDVDQIINPSHDHLFESSWDPLPWGIGRPAPEEPEEPEPGSLEYTKKMFREFEEYANKSPKEREFEKFVNHLKFSINGFRPSVHGPLIEAMKKEDSETEWGFFDAAQYGVESIVGGKHLKEYKDAYVKNHNVTIQVMADIFDIPPEVLAGVAWMEAGGSWDAGEDTAGFLASEHGLSSRPVGERSFGEVQIQLRHAARNLGMPGSEPVFLRDVANRIYRSSAWNLYAVASHLDEIRRQKFPGVKAKDMTKEHVMLIGDAYNAGAQKTTEQARQKSNYGPDLVQKIDWIRNMLSPVLKIP</sequence>
<feature type="region of interest" description="Disordered" evidence="1">
    <location>
        <begin position="162"/>
        <end position="266"/>
    </location>
</feature>
<dbReference type="Gene3D" id="1.10.530.10">
    <property type="match status" value="1"/>
</dbReference>
<comment type="caution">
    <text evidence="2">The sequence shown here is derived from an EMBL/GenBank/DDBJ whole genome shotgun (WGS) entry which is preliminary data.</text>
</comment>
<keyword evidence="3" id="KW-1185">Reference proteome</keyword>
<dbReference type="AlphaFoldDB" id="A0A4V3FEB2"/>
<organism evidence="2 3">
    <name type="scientific">Prosthecobacter fusiformis</name>
    <dbReference type="NCBI Taxonomy" id="48464"/>
    <lineage>
        <taxon>Bacteria</taxon>
        <taxon>Pseudomonadati</taxon>
        <taxon>Verrucomicrobiota</taxon>
        <taxon>Verrucomicrobiia</taxon>
        <taxon>Verrucomicrobiales</taxon>
        <taxon>Verrucomicrobiaceae</taxon>
        <taxon>Prosthecobacter</taxon>
    </lineage>
</organism>
<feature type="region of interest" description="Disordered" evidence="1">
    <location>
        <begin position="1"/>
        <end position="116"/>
    </location>
</feature>
<reference evidence="2 3" key="1">
    <citation type="submission" date="2019-03" db="EMBL/GenBank/DDBJ databases">
        <title>Genomic Encyclopedia of Archaeal and Bacterial Type Strains, Phase II (KMG-II): from individual species to whole genera.</title>
        <authorList>
            <person name="Goeker M."/>
        </authorList>
    </citation>
    <scope>NUCLEOTIDE SEQUENCE [LARGE SCALE GENOMIC DNA]</scope>
    <source>
        <strain evidence="2 3">ATCC 25309</strain>
    </source>
</reference>
<proteinExistence type="predicted"/>
<dbReference type="EMBL" id="SOCA01000012">
    <property type="protein sequence ID" value="TDU64070.1"/>
    <property type="molecule type" value="Genomic_DNA"/>
</dbReference>